<gene>
    <name evidence="5" type="ORF">HannXRQ_Chr15g0494011</name>
    <name evidence="4" type="ORF">HanXRQr2_Chr15g0719671</name>
</gene>
<keyword evidence="6" id="KW-1185">Reference proteome</keyword>
<evidence type="ECO:0000313" key="5">
    <source>
        <dbReference type="EMBL" id="OTF96423.1"/>
    </source>
</evidence>
<feature type="transmembrane region" description="Helical" evidence="2">
    <location>
        <begin position="205"/>
        <end position="232"/>
    </location>
</feature>
<reference evidence="5" key="2">
    <citation type="submission" date="2017-02" db="EMBL/GenBank/DDBJ databases">
        <title>Sunflower complete genome.</title>
        <authorList>
            <person name="Langlade N."/>
            <person name="Munos S."/>
        </authorList>
    </citation>
    <scope>NUCLEOTIDE SEQUENCE [LARGE SCALE GENOMIC DNA]</scope>
    <source>
        <tissue evidence="5">Leaves</tissue>
    </source>
</reference>
<dbReference type="AlphaFoldDB" id="A0A251SCE9"/>
<feature type="compositionally biased region" description="Basic and acidic residues" evidence="1">
    <location>
        <begin position="12"/>
        <end position="22"/>
    </location>
</feature>
<keyword evidence="2" id="KW-0812">Transmembrane</keyword>
<dbReference type="InterPro" id="IPR056635">
    <property type="entry name" value="DUF7733"/>
</dbReference>
<dbReference type="FunCoup" id="A0A251SCE9">
    <property type="interactions" value="180"/>
</dbReference>
<reference evidence="4 6" key="1">
    <citation type="journal article" date="2017" name="Nature">
        <title>The sunflower genome provides insights into oil metabolism, flowering and Asterid evolution.</title>
        <authorList>
            <person name="Badouin H."/>
            <person name="Gouzy J."/>
            <person name="Grassa C.J."/>
            <person name="Murat F."/>
            <person name="Staton S.E."/>
            <person name="Cottret L."/>
            <person name="Lelandais-Briere C."/>
            <person name="Owens G.L."/>
            <person name="Carrere S."/>
            <person name="Mayjonade B."/>
            <person name="Legrand L."/>
            <person name="Gill N."/>
            <person name="Kane N.C."/>
            <person name="Bowers J.E."/>
            <person name="Hubner S."/>
            <person name="Bellec A."/>
            <person name="Berard A."/>
            <person name="Berges H."/>
            <person name="Blanchet N."/>
            <person name="Boniface M.C."/>
            <person name="Brunel D."/>
            <person name="Catrice O."/>
            <person name="Chaidir N."/>
            <person name="Claudel C."/>
            <person name="Donnadieu C."/>
            <person name="Faraut T."/>
            <person name="Fievet G."/>
            <person name="Helmstetter N."/>
            <person name="King M."/>
            <person name="Knapp S.J."/>
            <person name="Lai Z."/>
            <person name="Le Paslier M.C."/>
            <person name="Lippi Y."/>
            <person name="Lorenzon L."/>
            <person name="Mandel J.R."/>
            <person name="Marage G."/>
            <person name="Marchand G."/>
            <person name="Marquand E."/>
            <person name="Bret-Mestries E."/>
            <person name="Morien E."/>
            <person name="Nambeesan S."/>
            <person name="Nguyen T."/>
            <person name="Pegot-Espagnet P."/>
            <person name="Pouilly N."/>
            <person name="Raftis F."/>
            <person name="Sallet E."/>
            <person name="Schiex T."/>
            <person name="Thomas J."/>
            <person name="Vandecasteele C."/>
            <person name="Vares D."/>
            <person name="Vear F."/>
            <person name="Vautrin S."/>
            <person name="Crespi M."/>
            <person name="Mangin B."/>
            <person name="Burke J.M."/>
            <person name="Salse J."/>
            <person name="Munos S."/>
            <person name="Vincourt P."/>
            <person name="Rieseberg L.H."/>
            <person name="Langlade N.B."/>
        </authorList>
    </citation>
    <scope>NUCLEOTIDE SEQUENCE [LARGE SCALE GENOMIC DNA]</scope>
    <source>
        <strain evidence="6">cv. SF193</strain>
        <tissue evidence="4">Leaves</tissue>
    </source>
</reference>
<dbReference type="Gramene" id="mRNA:HanXRQr2_Chr15g0719671">
    <property type="protein sequence ID" value="mRNA:HanXRQr2_Chr15g0719671"/>
    <property type="gene ID" value="HanXRQr2_Chr15g0719671"/>
</dbReference>
<reference evidence="4" key="3">
    <citation type="submission" date="2020-06" db="EMBL/GenBank/DDBJ databases">
        <title>Helianthus annuus Genome sequencing and assembly Release 2.</title>
        <authorList>
            <person name="Gouzy J."/>
            <person name="Langlade N."/>
            <person name="Munos S."/>
        </authorList>
    </citation>
    <scope>NUCLEOTIDE SEQUENCE</scope>
    <source>
        <tissue evidence="4">Leaves</tissue>
    </source>
</reference>
<proteinExistence type="predicted"/>
<keyword evidence="2" id="KW-0472">Membrane</keyword>
<dbReference type="EMBL" id="CM007904">
    <property type="protein sequence ID" value="OTF96423.1"/>
    <property type="molecule type" value="Genomic_DNA"/>
</dbReference>
<evidence type="ECO:0000256" key="1">
    <source>
        <dbReference type="SAM" id="MobiDB-lite"/>
    </source>
</evidence>
<evidence type="ECO:0000256" key="2">
    <source>
        <dbReference type="SAM" id="Phobius"/>
    </source>
</evidence>
<keyword evidence="2" id="KW-1133">Transmembrane helix</keyword>
<feature type="region of interest" description="Disordered" evidence="1">
    <location>
        <begin position="1"/>
        <end position="33"/>
    </location>
</feature>
<organism evidence="5 6">
    <name type="scientific">Helianthus annuus</name>
    <name type="common">Common sunflower</name>
    <dbReference type="NCBI Taxonomy" id="4232"/>
    <lineage>
        <taxon>Eukaryota</taxon>
        <taxon>Viridiplantae</taxon>
        <taxon>Streptophyta</taxon>
        <taxon>Embryophyta</taxon>
        <taxon>Tracheophyta</taxon>
        <taxon>Spermatophyta</taxon>
        <taxon>Magnoliopsida</taxon>
        <taxon>eudicotyledons</taxon>
        <taxon>Gunneridae</taxon>
        <taxon>Pentapetalae</taxon>
        <taxon>asterids</taxon>
        <taxon>campanulids</taxon>
        <taxon>Asterales</taxon>
        <taxon>Asteraceae</taxon>
        <taxon>Asteroideae</taxon>
        <taxon>Heliantheae alliance</taxon>
        <taxon>Heliantheae</taxon>
        <taxon>Helianthus</taxon>
    </lineage>
</organism>
<evidence type="ECO:0000259" key="3">
    <source>
        <dbReference type="Pfam" id="PF24867"/>
    </source>
</evidence>
<dbReference type="PANTHER" id="PTHR33829">
    <property type="entry name" value="OSJNBA0044M19.10 PROTEIN"/>
    <property type="match status" value="1"/>
</dbReference>
<dbReference type="Pfam" id="PF24867">
    <property type="entry name" value="DUF7733"/>
    <property type="match status" value="1"/>
</dbReference>
<dbReference type="PANTHER" id="PTHR33829:SF1">
    <property type="entry name" value="TRANSMEMBRANE PROTEIN"/>
    <property type="match status" value="1"/>
</dbReference>
<protein>
    <recommendedName>
        <fullName evidence="3">DUF7733 domain-containing protein</fullName>
    </recommendedName>
</protein>
<sequence>MSGGVGPSGDILLKEEEPKHDQQQPQHQPLPPEAQQKAHIRRGIFSFQQLNALAVAVVLSASGMVAVEDFAFVIFSFFYMYFMSKVAFPTLHPSNNHQVFDDKNRLLRVYSFVGVVVGLILPVAYIFEGILEGDKEGIKAATPHVFLLASQYFLEGVAISARFSSPMQMLVLVVYNSTRIFALMEWVRCEVSKVEQEFHGSSRRLYMGTVLAVVNLVYWGFNLFGFLLPFYLPTAFKRYYSEGKNVKD</sequence>
<dbReference type="EMBL" id="MNCJ02000330">
    <property type="protein sequence ID" value="KAF5766798.1"/>
    <property type="molecule type" value="Genomic_DNA"/>
</dbReference>
<dbReference type="OMA" id="MYNARRI"/>
<dbReference type="Proteomes" id="UP000215914">
    <property type="component" value="Chromosome 15"/>
</dbReference>
<feature type="transmembrane region" description="Helical" evidence="2">
    <location>
        <begin position="109"/>
        <end position="127"/>
    </location>
</feature>
<feature type="transmembrane region" description="Helical" evidence="2">
    <location>
        <begin position="44"/>
        <end position="64"/>
    </location>
</feature>
<evidence type="ECO:0000313" key="4">
    <source>
        <dbReference type="EMBL" id="KAF5766798.1"/>
    </source>
</evidence>
<dbReference type="OrthoDB" id="1906194at2759"/>
<dbReference type="InParanoid" id="A0A251SCE9"/>
<accession>A0A251SCE9</accession>
<name>A0A251SCE9_HELAN</name>
<evidence type="ECO:0000313" key="6">
    <source>
        <dbReference type="Proteomes" id="UP000215914"/>
    </source>
</evidence>
<feature type="domain" description="DUF7733" evidence="3">
    <location>
        <begin position="45"/>
        <end position="240"/>
    </location>
</feature>